<dbReference type="InterPro" id="IPR002901">
    <property type="entry name" value="MGlyc_endo_b_GlcNAc-like_dom"/>
</dbReference>
<evidence type="ECO:0000259" key="3">
    <source>
        <dbReference type="Pfam" id="PF05257"/>
    </source>
</evidence>
<dbReference type="STRING" id="215200.SAMN05216454_11416"/>
<feature type="domain" description="Peptidase C51" evidence="3">
    <location>
        <begin position="590"/>
        <end position="678"/>
    </location>
</feature>
<protein>
    <submittedName>
        <fullName evidence="5">Mannosyl-glycoprotein endo-beta-N-acetylglucosaminidase</fullName>
    </submittedName>
</protein>
<dbReference type="GO" id="GO:0004040">
    <property type="term" value="F:amidase activity"/>
    <property type="evidence" value="ECO:0007669"/>
    <property type="project" value="InterPro"/>
</dbReference>
<feature type="region of interest" description="Disordered" evidence="1">
    <location>
        <begin position="337"/>
        <end position="357"/>
    </location>
</feature>
<dbReference type="Gene3D" id="3.90.1720.10">
    <property type="entry name" value="endopeptidase domain like (from Nostoc punctiforme)"/>
    <property type="match status" value="1"/>
</dbReference>
<dbReference type="SUPFAM" id="SSF54001">
    <property type="entry name" value="Cysteine proteinases"/>
    <property type="match status" value="1"/>
</dbReference>
<evidence type="ECO:0000313" key="6">
    <source>
        <dbReference type="Proteomes" id="UP000199512"/>
    </source>
</evidence>
<evidence type="ECO:0000313" key="5">
    <source>
        <dbReference type="EMBL" id="SEN80046.1"/>
    </source>
</evidence>
<feature type="domain" description="YqbQ/XkdQ" evidence="4">
    <location>
        <begin position="32"/>
        <end position="326"/>
    </location>
</feature>
<accession>A0A1H8JIA7</accession>
<name>A0A1H8JIA7_9FIRM</name>
<dbReference type="Pfam" id="PF01832">
    <property type="entry name" value="Glucosaminidase"/>
    <property type="match status" value="1"/>
</dbReference>
<dbReference type="OrthoDB" id="1698671at2"/>
<reference evidence="5 6" key="1">
    <citation type="submission" date="2016-10" db="EMBL/GenBank/DDBJ databases">
        <authorList>
            <person name="de Groot N.N."/>
        </authorList>
    </citation>
    <scope>NUCLEOTIDE SEQUENCE [LARGE SCALE GENOMIC DNA]</scope>
    <source>
        <strain evidence="5 6">Calf135</strain>
    </source>
</reference>
<dbReference type="AlphaFoldDB" id="A0A1H8JIA7"/>
<proteinExistence type="predicted"/>
<dbReference type="Proteomes" id="UP000199512">
    <property type="component" value="Unassembled WGS sequence"/>
</dbReference>
<evidence type="ECO:0000256" key="1">
    <source>
        <dbReference type="SAM" id="MobiDB-lite"/>
    </source>
</evidence>
<evidence type="ECO:0000259" key="2">
    <source>
        <dbReference type="Pfam" id="PF01832"/>
    </source>
</evidence>
<keyword evidence="6" id="KW-1185">Reference proteome</keyword>
<dbReference type="EMBL" id="FODF01000014">
    <property type="protein sequence ID" value="SEN80046.1"/>
    <property type="molecule type" value="Genomic_DNA"/>
</dbReference>
<dbReference type="Pfam" id="PF24032">
    <property type="entry name" value="YQBQ"/>
    <property type="match status" value="1"/>
</dbReference>
<dbReference type="RefSeq" id="WP_091975920.1">
    <property type="nucleotide sequence ID" value="NZ_FODF01000014.1"/>
</dbReference>
<gene>
    <name evidence="5" type="ORF">SAMN05216454_11416</name>
</gene>
<organism evidence="5 6">
    <name type="scientific">Peptostreptococcus russellii</name>
    <dbReference type="NCBI Taxonomy" id="215200"/>
    <lineage>
        <taxon>Bacteria</taxon>
        <taxon>Bacillati</taxon>
        <taxon>Bacillota</taxon>
        <taxon>Clostridia</taxon>
        <taxon>Peptostreptococcales</taxon>
        <taxon>Peptostreptococcaceae</taxon>
        <taxon>Peptostreptococcus</taxon>
    </lineage>
</organism>
<dbReference type="InterPro" id="IPR038765">
    <property type="entry name" value="Papain-like_cys_pep_sf"/>
</dbReference>
<evidence type="ECO:0000259" key="4">
    <source>
        <dbReference type="Pfam" id="PF24032"/>
    </source>
</evidence>
<feature type="domain" description="Mannosyl-glycoprotein endo-beta-N-acetylglucosamidase-like" evidence="2">
    <location>
        <begin position="388"/>
        <end position="520"/>
    </location>
</feature>
<dbReference type="Pfam" id="PF05257">
    <property type="entry name" value="CHAP"/>
    <property type="match status" value="1"/>
</dbReference>
<dbReference type="Gene3D" id="1.10.530.10">
    <property type="match status" value="1"/>
</dbReference>
<dbReference type="SUPFAM" id="SSF69279">
    <property type="entry name" value="Phage tail proteins"/>
    <property type="match status" value="1"/>
</dbReference>
<dbReference type="InterPro" id="IPR056937">
    <property type="entry name" value="YqbQ/XkdQ"/>
</dbReference>
<sequence length="703" mass="79244">MIENRNIHSYNVDVFITREKKVYKVPILNGLEIKWERKGVPGQCTFSIIQEDTEEKVEFEEGDEVQVRISKTWMFKGYIFTKTRNKDGVVKYTCFDQLRYLKAKEAVNFVDKTVGEIVNQICDERELKKGTIRDSEKKYKIPSITRDNTSFHDVILTAIEKTTEATGEIFILYDRFGKITLCPLKHMKRNVVIDSSVIGDFEYESTIDKQTYNVVRVAAKSKKDGATVYYTARDQKNVNKWGVLQLTEKSSNSFTSTSAAKQLLDFYNSKTKTLKIKNAMGAVEVVAGAVIIVNLDLGDMKLTRNMVVDAVTHRVEDGLYSMDLELIGGEFVSTRGVQGEQEEKHEEVSAGENENSFSSEVKYTGGSITYSSGGHKVTLSESLVNQILKQCIRYKIMPSFILTQMWAESFWGDSNVGRKNNNWGGITWPYKGDPSVKKYKGTRRPAAEGGYYVRWNSAEDYIVDHFFLFREGGYYKVRYKTTIGGFINGLLTRSRGGEAKANYAASPNYRSLMNSTYNRLMKHLESKLKQLDKMVYENGTWKSGTVVKPNNAVGSNISNSGNIAHVKEAQKHIGKSWAQMNKLGHMTRGLWCADFTVFCMKKAGNLPVGATSSTRDLFSKYRARGKAKHLEAARNYTPKSGDIIFFYNGSGRAGALKIDHVGIVEKVEGTKITTIEGNSGARLNVGRHTYWVGQKKITGYGIM</sequence>
<dbReference type="InterPro" id="IPR007921">
    <property type="entry name" value="CHAP_dom"/>
</dbReference>